<evidence type="ECO:0000256" key="1">
    <source>
        <dbReference type="ARBA" id="ARBA00001946"/>
    </source>
</evidence>
<evidence type="ECO:0000256" key="18">
    <source>
        <dbReference type="ARBA" id="ARBA00045078"/>
    </source>
</evidence>
<feature type="transmembrane region" description="Helical" evidence="19">
    <location>
        <begin position="69"/>
        <end position="94"/>
    </location>
</feature>
<dbReference type="PANTHER" id="PTHR10571">
    <property type="entry name" value="UDP-N-ACETYLGLUCOSAMINE--DOLICHYL-PHOSPHATE N-ACETYLGLUCOSAMINEPHOSPHOTRANSFERASE"/>
    <property type="match status" value="1"/>
</dbReference>
<evidence type="ECO:0000256" key="12">
    <source>
        <dbReference type="ARBA" id="ARBA00022842"/>
    </source>
</evidence>
<reference evidence="22" key="1">
    <citation type="submission" date="2016-05" db="EMBL/GenBank/DDBJ databases">
        <title>Comparative genomics of biotechnologically important yeasts.</title>
        <authorList>
            <consortium name="DOE Joint Genome Institute"/>
            <person name="Riley R."/>
            <person name="Haridas S."/>
            <person name="Wolfe K.H."/>
            <person name="Lopes M.R."/>
            <person name="Hittinger C.T."/>
            <person name="Goker M."/>
            <person name="Salamov A."/>
            <person name="Wisecaver J."/>
            <person name="Long T.M."/>
            <person name="Aerts A.L."/>
            <person name="Barry K."/>
            <person name="Choi C."/>
            <person name="Clum A."/>
            <person name="Coughlan A.Y."/>
            <person name="Deshpande S."/>
            <person name="Douglass A.P."/>
            <person name="Hanson S.J."/>
            <person name="Klenk H.-P."/>
            <person name="Labutti K."/>
            <person name="Lapidus A."/>
            <person name="Lindquist E."/>
            <person name="Lipzen A."/>
            <person name="Meier-Kolthoff J.P."/>
            <person name="Ohm R.A."/>
            <person name="Otillar R.P."/>
            <person name="Pangilinan J."/>
            <person name="Peng Y."/>
            <person name="Rokas A."/>
            <person name="Rosa C.A."/>
            <person name="Scheuner C."/>
            <person name="Sibirny A.A."/>
            <person name="Slot J.C."/>
            <person name="Stielow J.B."/>
            <person name="Sun H."/>
            <person name="Kurtzman C.P."/>
            <person name="Blackwell M."/>
            <person name="Grigoriev I.V."/>
            <person name="Jeffries T.W."/>
        </authorList>
    </citation>
    <scope>NUCLEOTIDE SEQUENCE [LARGE SCALE GENOMIC DNA]</scope>
    <source>
        <strain evidence="22">NRRL Y-2460</strain>
    </source>
</reference>
<evidence type="ECO:0000256" key="5">
    <source>
        <dbReference type="ARBA" id="ARBA00013225"/>
    </source>
</evidence>
<dbReference type="Pfam" id="PF00953">
    <property type="entry name" value="Glycos_transf_4"/>
    <property type="match status" value="1"/>
</dbReference>
<keyword evidence="9 19" id="KW-0812">Transmembrane</keyword>
<dbReference type="InterPro" id="IPR000715">
    <property type="entry name" value="Glycosyl_transferase_4"/>
</dbReference>
<evidence type="ECO:0000256" key="14">
    <source>
        <dbReference type="ARBA" id="ARBA00023136"/>
    </source>
</evidence>
<dbReference type="GO" id="GO:0009060">
    <property type="term" value="P:aerobic respiration"/>
    <property type="evidence" value="ECO:0007669"/>
    <property type="project" value="EnsemblFungi"/>
</dbReference>
<keyword evidence="10" id="KW-0479">Metal-binding</keyword>
<dbReference type="Proteomes" id="UP000094236">
    <property type="component" value="Unassembled WGS sequence"/>
</dbReference>
<evidence type="ECO:0000256" key="20">
    <source>
        <dbReference type="SAM" id="SignalP"/>
    </source>
</evidence>
<evidence type="ECO:0000256" key="17">
    <source>
        <dbReference type="ARBA" id="ARBA00044717"/>
    </source>
</evidence>
<keyword evidence="22" id="KW-1185">Reference proteome</keyword>
<keyword evidence="8" id="KW-0808">Transferase</keyword>
<feature type="transmembrane region" description="Helical" evidence="19">
    <location>
        <begin position="262"/>
        <end position="281"/>
    </location>
</feature>
<dbReference type="EMBL" id="KV454013">
    <property type="protein sequence ID" value="ODV96152.1"/>
    <property type="molecule type" value="Genomic_DNA"/>
</dbReference>
<protein>
    <recommendedName>
        <fullName evidence="6">UDP-N-acetylglucosamine--dolichyl-phosphate N-acetylglucosaminephosphotransferase</fullName>
        <ecNumber evidence="5">2.7.8.15</ecNumber>
    </recommendedName>
    <alternativeName>
        <fullName evidence="15">GlcNAc-1-P transferase</fullName>
    </alternativeName>
    <alternativeName>
        <fullName evidence="16">N-acetylglucosamine-1-phosphate transferase</fullName>
    </alternativeName>
</protein>
<feature type="transmembrane region" description="Helical" evidence="19">
    <location>
        <begin position="421"/>
        <end position="443"/>
    </location>
</feature>
<name>A0A1E4TWM3_PACTA</name>
<evidence type="ECO:0000256" key="2">
    <source>
        <dbReference type="ARBA" id="ARBA00004477"/>
    </source>
</evidence>
<dbReference type="OrthoDB" id="10262326at2759"/>
<evidence type="ECO:0000256" key="11">
    <source>
        <dbReference type="ARBA" id="ARBA00022824"/>
    </source>
</evidence>
<feature type="transmembrane region" description="Helical" evidence="19">
    <location>
        <begin position="288"/>
        <end position="309"/>
    </location>
</feature>
<feature type="transmembrane region" description="Helical" evidence="19">
    <location>
        <begin position="127"/>
        <end position="146"/>
    </location>
</feature>
<dbReference type="GO" id="GO:0016757">
    <property type="term" value="F:glycosyltransferase activity"/>
    <property type="evidence" value="ECO:0007669"/>
    <property type="project" value="UniProtKB-KW"/>
</dbReference>
<keyword evidence="11" id="KW-0256">Endoplasmic reticulum</keyword>
<dbReference type="GO" id="GO:0006488">
    <property type="term" value="P:dolichol-linked oligosaccharide biosynthetic process"/>
    <property type="evidence" value="ECO:0007669"/>
    <property type="project" value="EnsemblFungi"/>
</dbReference>
<sequence>MGNFFGISFLILALALLLNTHSAFQPLQTSVAFSILGYNITCYVIPRAKDAFIKIGLYGKDMSKKGKPIIPETIGIIPAITYIFLMFCFIPFLFLKFLVIDTSGGGNREIGISQDYDKFKLFPHNKLSSYLSGMLSLESMILLGLIDDLFDIRWRHKFFLPAIASIPLLIVYYVDFGVTSILIPNFIKNYFELPFNNIDLKFGYYIYMAAVSIFCPNSINILAGVNGLEVGQSLVLSILLLLNDSCYLIPLDKNSPSYDSHLFSAAILIPYIGVSLALLKFNWYPSQVFVGDTFCYFSGMVFAIVGILGHFSKTLLLFFIPQIFNFLYSVPQLFAIIPCPRHRLPHFNPQDNKLYPSRVIFDKRLNPIKEKILILLENLKLLSLIKEKDIKTGEIIVKESSNFTIINLILVWFGPLREDHLCLVILILQFLVGVGSLIARHTIGPWLFGYDNLHWLVQ</sequence>
<evidence type="ECO:0000256" key="13">
    <source>
        <dbReference type="ARBA" id="ARBA00022989"/>
    </source>
</evidence>
<evidence type="ECO:0000256" key="9">
    <source>
        <dbReference type="ARBA" id="ARBA00022692"/>
    </source>
</evidence>
<evidence type="ECO:0000256" key="8">
    <source>
        <dbReference type="ARBA" id="ARBA00022679"/>
    </source>
</evidence>
<dbReference type="InterPro" id="IPR033895">
    <property type="entry name" value="GPT"/>
</dbReference>
<dbReference type="CDD" id="cd06855">
    <property type="entry name" value="GT_GPT_euk"/>
    <property type="match status" value="1"/>
</dbReference>
<comment type="cofactor">
    <cofactor evidence="1">
        <name>Mg(2+)</name>
        <dbReference type="ChEBI" id="CHEBI:18420"/>
    </cofactor>
</comment>
<keyword evidence="12" id="KW-0460">Magnesium</keyword>
<gene>
    <name evidence="21" type="ORF">PACTADRAFT_49552</name>
</gene>
<feature type="transmembrane region" description="Helical" evidence="19">
    <location>
        <begin position="204"/>
        <end position="223"/>
    </location>
</feature>
<keyword evidence="13 19" id="KW-1133">Transmembrane helix</keyword>
<dbReference type="UniPathway" id="UPA00378"/>
<dbReference type="GO" id="GO:0003975">
    <property type="term" value="F:UDP-N-acetylglucosamine-dolichyl-phosphate N-acetylglucosaminephosphotransferase activity"/>
    <property type="evidence" value="ECO:0007669"/>
    <property type="project" value="UniProtKB-EC"/>
</dbReference>
<comment type="subcellular location">
    <subcellularLocation>
        <location evidence="2">Endoplasmic reticulum membrane</location>
        <topology evidence="2">Multi-pass membrane protein</topology>
    </subcellularLocation>
</comment>
<proteinExistence type="inferred from homology"/>
<evidence type="ECO:0000256" key="19">
    <source>
        <dbReference type="SAM" id="Phobius"/>
    </source>
</evidence>
<keyword evidence="7" id="KW-0328">Glycosyltransferase</keyword>
<dbReference type="AlphaFoldDB" id="A0A1E4TWM3"/>
<accession>A0A1E4TWM3</accession>
<evidence type="ECO:0000256" key="6">
    <source>
        <dbReference type="ARBA" id="ARBA00017659"/>
    </source>
</evidence>
<dbReference type="GO" id="GO:0043541">
    <property type="term" value="C:UDP-N-acetylglucosamine transferase complex"/>
    <property type="evidence" value="ECO:0007669"/>
    <property type="project" value="EnsemblFungi"/>
</dbReference>
<keyword evidence="14 19" id="KW-0472">Membrane</keyword>
<dbReference type="EC" id="2.7.8.15" evidence="5"/>
<evidence type="ECO:0000256" key="16">
    <source>
        <dbReference type="ARBA" id="ARBA00033238"/>
    </source>
</evidence>
<evidence type="ECO:0000256" key="15">
    <source>
        <dbReference type="ARBA" id="ARBA00029567"/>
    </source>
</evidence>
<comment type="catalytic activity">
    <reaction evidence="18">
        <text>a di-trans,poly-cis-dolichyl phosphate + UDP-N-acetyl-alpha-D-glucosamine = an N-acetyl-alpha-D-glucosaminyl-diphospho-di-trans,poly-cis-dolichol + UMP</text>
        <dbReference type="Rhea" id="RHEA:13289"/>
        <dbReference type="Rhea" id="RHEA-COMP:19498"/>
        <dbReference type="Rhea" id="RHEA-COMP:19507"/>
        <dbReference type="ChEBI" id="CHEBI:57683"/>
        <dbReference type="ChEBI" id="CHEBI:57705"/>
        <dbReference type="ChEBI" id="CHEBI:57865"/>
        <dbReference type="ChEBI" id="CHEBI:58427"/>
        <dbReference type="EC" id="2.7.8.15"/>
    </reaction>
    <physiologicalReaction direction="left-to-right" evidence="18">
        <dbReference type="Rhea" id="RHEA:13290"/>
    </physiologicalReaction>
</comment>
<evidence type="ECO:0000313" key="21">
    <source>
        <dbReference type="EMBL" id="ODV96152.1"/>
    </source>
</evidence>
<keyword evidence="20" id="KW-0732">Signal</keyword>
<dbReference type="PANTHER" id="PTHR10571:SF0">
    <property type="entry name" value="UDP-N-ACETYLGLUCOSAMINE--DOLICHYL-PHOSPHATE N-ACETYLGLUCOSAMINEPHOSPHOTRANSFERASE"/>
    <property type="match status" value="1"/>
</dbReference>
<feature type="transmembrane region" description="Helical" evidence="19">
    <location>
        <begin position="315"/>
        <end position="337"/>
    </location>
</feature>
<comment type="function">
    <text evidence="17">UDP-N-acetylglucosamine--dolichyl-phosphate N-acetylglucosaminephosphotransferase that operates in the biosynthetic pathway of dolichol-linked oligosaccharides, the glycan precursors employed in protein asparagine (N)-glycosylation. The assembly of dolichol-linked oligosaccharides begins on the cytosolic side of the endoplasmic reticulum membrane and finishes in its lumen. The sequential addition of sugars to dolichol pyrophosphate produces dolichol-linked oligosaccharides containing fourteen sugars, including two GlcNAcs, nine mannoses and three glucoses. Once assembled, the oligosaccharide is transferred from the lipid to nascent proteins by oligosaccharyltransferases. Catalyzes the initial step of dolichol-linked oligosaccharide biosynthesis, transfering GlcNAc-1-P from cytosolic UDP-GlcNAc onto the carrier lipid dolichyl phosphate (P-dolichol), yielding GlcNAc-P-P-dolichol embedded in the cytoplasmic leaflet of the endoplasmic reticulum membrane.</text>
</comment>
<feature type="chain" id="PRO_5009163379" description="UDP-N-acetylglucosamine--dolichyl-phosphate N-acetylglucosaminephosphotransferase" evidence="20">
    <location>
        <begin position="24"/>
        <end position="458"/>
    </location>
</feature>
<comment type="similarity">
    <text evidence="4">Belongs to the glycosyltransferase 4 family.</text>
</comment>
<evidence type="ECO:0000313" key="22">
    <source>
        <dbReference type="Proteomes" id="UP000094236"/>
    </source>
</evidence>
<evidence type="ECO:0000256" key="4">
    <source>
        <dbReference type="ARBA" id="ARBA00009317"/>
    </source>
</evidence>
<feature type="signal peptide" evidence="20">
    <location>
        <begin position="1"/>
        <end position="23"/>
    </location>
</feature>
<feature type="transmembrane region" description="Helical" evidence="19">
    <location>
        <begin position="158"/>
        <end position="184"/>
    </location>
</feature>
<dbReference type="GO" id="GO:0046872">
    <property type="term" value="F:metal ion binding"/>
    <property type="evidence" value="ECO:0007669"/>
    <property type="project" value="UniProtKB-KW"/>
</dbReference>
<evidence type="ECO:0000256" key="7">
    <source>
        <dbReference type="ARBA" id="ARBA00022676"/>
    </source>
</evidence>
<evidence type="ECO:0000256" key="10">
    <source>
        <dbReference type="ARBA" id="ARBA00022723"/>
    </source>
</evidence>
<evidence type="ECO:0000256" key="3">
    <source>
        <dbReference type="ARBA" id="ARBA00004922"/>
    </source>
</evidence>
<dbReference type="STRING" id="669874.A0A1E4TWM3"/>
<comment type="pathway">
    <text evidence="3">Protein modification; protein glycosylation.</text>
</comment>
<organism evidence="21 22">
    <name type="scientific">Pachysolen tannophilus NRRL Y-2460</name>
    <dbReference type="NCBI Taxonomy" id="669874"/>
    <lineage>
        <taxon>Eukaryota</taxon>
        <taxon>Fungi</taxon>
        <taxon>Dikarya</taxon>
        <taxon>Ascomycota</taxon>
        <taxon>Saccharomycotina</taxon>
        <taxon>Pichiomycetes</taxon>
        <taxon>Pachysolenaceae</taxon>
        <taxon>Pachysolen</taxon>
    </lineage>
</organism>